<sequence length="106" mass="11567">MLQDTEPLVYINIIEARGEKIVAMCDQDLLGVKLVDGKLVLHVNERFYGGQLVPLSYAMSKAREATVLNLVGENVVNAAIKEGLVHPEAVIRVAGVPHAQAVKMLY</sequence>
<name>A0A832ZTU5_9CREN</name>
<dbReference type="Gene3D" id="3.30.1860.10">
    <property type="entry name" value="uncharacterized conserved protein from methanopyrus kandleri domain like"/>
    <property type="match status" value="1"/>
</dbReference>
<dbReference type="Proteomes" id="UP000600071">
    <property type="component" value="Unassembled WGS sequence"/>
</dbReference>
<gene>
    <name evidence="1" type="ORF">EYH50_01820</name>
</gene>
<protein>
    <submittedName>
        <fullName evidence="1">DUF424 family protein</fullName>
    </submittedName>
</protein>
<proteinExistence type="predicted"/>
<reference evidence="1" key="1">
    <citation type="journal article" date="2020" name="ISME J.">
        <title>Gammaproteobacteria mediating utilization of methyl-, sulfur- and petroleum organic compounds in deep ocean hydrothermal plumes.</title>
        <authorList>
            <person name="Zhou Z."/>
            <person name="Liu Y."/>
            <person name="Pan J."/>
            <person name="Cron B.R."/>
            <person name="Toner B.M."/>
            <person name="Anantharaman K."/>
            <person name="Breier J.A."/>
            <person name="Dick G.J."/>
            <person name="Li M."/>
        </authorList>
    </citation>
    <scope>NUCLEOTIDE SEQUENCE</scope>
    <source>
        <strain evidence="1">SZUA-1523</strain>
    </source>
</reference>
<evidence type="ECO:0000313" key="1">
    <source>
        <dbReference type="EMBL" id="HIQ23771.1"/>
    </source>
</evidence>
<dbReference type="AlphaFoldDB" id="A0A832ZTU5"/>
<organism evidence="1 2">
    <name type="scientific">Pyrodictium delaneyi</name>
    <dbReference type="NCBI Taxonomy" id="1273541"/>
    <lineage>
        <taxon>Archaea</taxon>
        <taxon>Thermoproteota</taxon>
        <taxon>Thermoprotei</taxon>
        <taxon>Desulfurococcales</taxon>
        <taxon>Pyrodictiaceae</taxon>
        <taxon>Pyrodictium</taxon>
    </lineage>
</organism>
<comment type="caution">
    <text evidence="1">The sequence shown here is derived from an EMBL/GenBank/DDBJ whole genome shotgun (WGS) entry which is preliminary data.</text>
</comment>
<dbReference type="Pfam" id="PF04242">
    <property type="entry name" value="DUF424"/>
    <property type="match status" value="1"/>
</dbReference>
<dbReference type="EMBL" id="DQVR01000039">
    <property type="protein sequence ID" value="HIQ23771.1"/>
    <property type="molecule type" value="Genomic_DNA"/>
</dbReference>
<accession>A0A832ZTU5</accession>
<evidence type="ECO:0000313" key="2">
    <source>
        <dbReference type="Proteomes" id="UP000600071"/>
    </source>
</evidence>
<dbReference type="InterPro" id="IPR007355">
    <property type="entry name" value="DUF424"/>
</dbReference>